<keyword evidence="2" id="KW-1185">Reference proteome</keyword>
<organism evidence="1 2">
    <name type="scientific">Clunio marinus</name>
    <dbReference type="NCBI Taxonomy" id="568069"/>
    <lineage>
        <taxon>Eukaryota</taxon>
        <taxon>Metazoa</taxon>
        <taxon>Ecdysozoa</taxon>
        <taxon>Arthropoda</taxon>
        <taxon>Hexapoda</taxon>
        <taxon>Insecta</taxon>
        <taxon>Pterygota</taxon>
        <taxon>Neoptera</taxon>
        <taxon>Endopterygota</taxon>
        <taxon>Diptera</taxon>
        <taxon>Nematocera</taxon>
        <taxon>Chironomoidea</taxon>
        <taxon>Chironomidae</taxon>
        <taxon>Clunio</taxon>
    </lineage>
</organism>
<evidence type="ECO:0000313" key="2">
    <source>
        <dbReference type="Proteomes" id="UP000183832"/>
    </source>
</evidence>
<reference evidence="1 2" key="1">
    <citation type="submission" date="2015-04" db="EMBL/GenBank/DDBJ databases">
        <authorList>
            <person name="Syromyatnikov M.Y."/>
            <person name="Popov V.N."/>
        </authorList>
    </citation>
    <scope>NUCLEOTIDE SEQUENCE [LARGE SCALE GENOMIC DNA]</scope>
</reference>
<proteinExistence type="predicted"/>
<dbReference type="AlphaFoldDB" id="A0A1J1HQ78"/>
<evidence type="ECO:0000313" key="1">
    <source>
        <dbReference type="EMBL" id="CRK90199.1"/>
    </source>
</evidence>
<name>A0A1J1HQ78_9DIPT</name>
<accession>A0A1J1HQ78</accession>
<protein>
    <submittedName>
        <fullName evidence="1">CLUMA_CG003913, isoform A</fullName>
    </submittedName>
</protein>
<sequence>MIFSFPFIKVSKTLQVIYYKSLTVAKAKSFLTFYGRKRKIDCKSLNFFRAVTLTDFCESIEKPAGTRSNSQQENSSEISFRRFVTLDNERTKFPTLETDIHFCQSFPIEMPTLRF</sequence>
<dbReference type="EMBL" id="CVRI01000017">
    <property type="protein sequence ID" value="CRK90199.1"/>
    <property type="molecule type" value="Genomic_DNA"/>
</dbReference>
<dbReference type="Proteomes" id="UP000183832">
    <property type="component" value="Unassembled WGS sequence"/>
</dbReference>
<gene>
    <name evidence="1" type="ORF">CLUMA_CG003913</name>
</gene>